<feature type="chain" id="PRO_5020026334" evidence="1">
    <location>
        <begin position="18"/>
        <end position="115"/>
    </location>
</feature>
<feature type="signal peptide" evidence="1">
    <location>
        <begin position="1"/>
        <end position="17"/>
    </location>
</feature>
<gene>
    <name evidence="2" type="ORF">EVAR_15727_1</name>
</gene>
<evidence type="ECO:0000313" key="3">
    <source>
        <dbReference type="Proteomes" id="UP000299102"/>
    </source>
</evidence>
<keyword evidence="1" id="KW-0732">Signal</keyword>
<dbReference type="Proteomes" id="UP000299102">
    <property type="component" value="Unassembled WGS sequence"/>
</dbReference>
<keyword evidence="3" id="KW-1185">Reference proteome</keyword>
<proteinExistence type="predicted"/>
<dbReference type="PROSITE" id="PS51257">
    <property type="entry name" value="PROKAR_LIPOPROTEIN"/>
    <property type="match status" value="1"/>
</dbReference>
<dbReference type="AlphaFoldDB" id="A0A4C1U9J5"/>
<protein>
    <submittedName>
        <fullName evidence="2">Uncharacterized protein</fullName>
    </submittedName>
</protein>
<sequence>MCPKALLLLALVSGACASRSCEPKIEIVVDSVIKDKRIICMTMRIEPRVNCVHLEQNWNLEPRSGLERKSKAEPGLKSEGEILGESVIGRYERRSNDTDVIHSFRLHAGGVVGKI</sequence>
<name>A0A4C1U9J5_EUMVA</name>
<comment type="caution">
    <text evidence="2">The sequence shown here is derived from an EMBL/GenBank/DDBJ whole genome shotgun (WGS) entry which is preliminary data.</text>
</comment>
<evidence type="ECO:0000256" key="1">
    <source>
        <dbReference type="SAM" id="SignalP"/>
    </source>
</evidence>
<organism evidence="2 3">
    <name type="scientific">Eumeta variegata</name>
    <name type="common">Bagworm moth</name>
    <name type="synonym">Eumeta japonica</name>
    <dbReference type="NCBI Taxonomy" id="151549"/>
    <lineage>
        <taxon>Eukaryota</taxon>
        <taxon>Metazoa</taxon>
        <taxon>Ecdysozoa</taxon>
        <taxon>Arthropoda</taxon>
        <taxon>Hexapoda</taxon>
        <taxon>Insecta</taxon>
        <taxon>Pterygota</taxon>
        <taxon>Neoptera</taxon>
        <taxon>Endopterygota</taxon>
        <taxon>Lepidoptera</taxon>
        <taxon>Glossata</taxon>
        <taxon>Ditrysia</taxon>
        <taxon>Tineoidea</taxon>
        <taxon>Psychidae</taxon>
        <taxon>Oiketicinae</taxon>
        <taxon>Eumeta</taxon>
    </lineage>
</organism>
<evidence type="ECO:0000313" key="2">
    <source>
        <dbReference type="EMBL" id="GBP23052.1"/>
    </source>
</evidence>
<accession>A0A4C1U9J5</accession>
<reference evidence="2 3" key="1">
    <citation type="journal article" date="2019" name="Commun. Biol.">
        <title>The bagworm genome reveals a unique fibroin gene that provides high tensile strength.</title>
        <authorList>
            <person name="Kono N."/>
            <person name="Nakamura H."/>
            <person name="Ohtoshi R."/>
            <person name="Tomita M."/>
            <person name="Numata K."/>
            <person name="Arakawa K."/>
        </authorList>
    </citation>
    <scope>NUCLEOTIDE SEQUENCE [LARGE SCALE GENOMIC DNA]</scope>
</reference>
<dbReference type="EMBL" id="BGZK01000146">
    <property type="protein sequence ID" value="GBP23052.1"/>
    <property type="molecule type" value="Genomic_DNA"/>
</dbReference>